<dbReference type="FunFam" id="1.10.287.70:FF:000143">
    <property type="entry name" value="Probable glutamate receptor"/>
    <property type="match status" value="1"/>
</dbReference>
<evidence type="ECO:0000256" key="8">
    <source>
        <dbReference type="ARBA" id="ARBA00023136"/>
    </source>
</evidence>
<keyword evidence="12" id="KW-0407">Ion channel</keyword>
<dbReference type="CDD" id="cd13717">
    <property type="entry name" value="PBP2_iGluR_putative"/>
    <property type="match status" value="1"/>
</dbReference>
<dbReference type="Gene3D" id="1.10.287.70">
    <property type="match status" value="1"/>
</dbReference>
<evidence type="ECO:0000256" key="9">
    <source>
        <dbReference type="ARBA" id="ARBA00023170"/>
    </source>
</evidence>
<comment type="subcellular location">
    <subcellularLocation>
        <location evidence="1">Membrane</location>
        <topology evidence="1">Multi-pass membrane protein</topology>
    </subcellularLocation>
</comment>
<keyword evidence="17" id="KW-1185">Reference proteome</keyword>
<evidence type="ECO:0000313" key="16">
    <source>
        <dbReference type="EMBL" id="KRT78643.1"/>
    </source>
</evidence>
<reference evidence="16 17" key="1">
    <citation type="submission" date="2015-09" db="EMBL/GenBank/DDBJ databases">
        <title>Draft genome of the scarab beetle Oryctes borbonicus.</title>
        <authorList>
            <person name="Meyer J.M."/>
            <person name="Markov G.V."/>
            <person name="Baskaran P."/>
            <person name="Herrmann M."/>
            <person name="Sommer R.J."/>
            <person name="Roedelsperger C."/>
        </authorList>
    </citation>
    <scope>NUCLEOTIDE SEQUENCE [LARGE SCALE GENOMIC DNA]</scope>
    <source>
        <strain evidence="16">OB123</strain>
        <tissue evidence="16">Whole animal</tissue>
    </source>
</reference>
<keyword evidence="10" id="KW-0325">Glycoprotein</keyword>
<dbReference type="Pfam" id="PF00060">
    <property type="entry name" value="Lig_chan"/>
    <property type="match status" value="1"/>
</dbReference>
<dbReference type="SUPFAM" id="SSF81324">
    <property type="entry name" value="Voltage-gated potassium channels"/>
    <property type="match status" value="1"/>
</dbReference>
<evidence type="ECO:0000256" key="11">
    <source>
        <dbReference type="ARBA" id="ARBA00023286"/>
    </source>
</evidence>
<evidence type="ECO:0000256" key="7">
    <source>
        <dbReference type="ARBA" id="ARBA00023065"/>
    </source>
</evidence>
<gene>
    <name evidence="16" type="ORF">AMK59_7425</name>
</gene>
<keyword evidence="7" id="KW-0406">Ion transport</keyword>
<dbReference type="FunFam" id="3.40.190.10:FF:000078">
    <property type="entry name" value="glutamate receptor ionotropic, NMDA 3B"/>
    <property type="match status" value="1"/>
</dbReference>
<sequence>MDNEVCCSLLEIPNCSCPDNFVIQKQFLTHVVQILIDVIDALYRQNKFLESVACNSTSNNEETAIEFAEILSANIDRDRNIEETNNCLQLHPEGNIEVIEHNEINRIGTYNDDSGFLLESGKQIKSIKAFYRIGVTHAIPWSYKVIGANANKTQWEGYCIDFVAKLAEKMEFEYEFVEPTKGTFGERNKNEDFDGVVGDLQRGETDIAVTALVMTADREEVVDFVAPYFEQSGISIVMRKPVRKTSLFKFMTVLKLEVWLSIVGALVVTGFMIWFLDKYSPYSAQNNKKAYPYPCRQFTLKESFWFALTSFTPQGGGEAPKSLSGRTLVAAYWLFVVLMLATFTANLAAFLTVEMMQTPVQSLEQLAKQSRINYTVVESSDTHQYFINMKNAEDTLYRLWKELTLNASIDETQYRVWDYPIREQYGHILVAINDSIPVINASEGFRQVIEHIDADFAFIHDSSEIKYEISRNCNLTEVGEVFGEKPYAVAIQQGSQLSDEISKRKVYTNYNELRLLFSERKEQSLDAMNLLIVSVQ</sequence>
<dbReference type="InterPro" id="IPR019594">
    <property type="entry name" value="Glu/Gly-bd"/>
</dbReference>
<dbReference type="EMBL" id="LJIG01022801">
    <property type="protein sequence ID" value="KRT78643.1"/>
    <property type="molecule type" value="Genomic_DNA"/>
</dbReference>
<proteinExistence type="inferred from homology"/>
<comment type="caution">
    <text evidence="16">The sequence shown here is derived from an EMBL/GenBank/DDBJ whole genome shotgun (WGS) entry which is preliminary data.</text>
</comment>
<protein>
    <recommendedName>
        <fullName evidence="18">Ion channel</fullName>
    </recommendedName>
</protein>
<evidence type="ECO:0000256" key="1">
    <source>
        <dbReference type="ARBA" id="ARBA00004141"/>
    </source>
</evidence>
<dbReference type="OrthoDB" id="5984008at2759"/>
<organism evidence="16 17">
    <name type="scientific">Oryctes borbonicus</name>
    <dbReference type="NCBI Taxonomy" id="1629725"/>
    <lineage>
        <taxon>Eukaryota</taxon>
        <taxon>Metazoa</taxon>
        <taxon>Ecdysozoa</taxon>
        <taxon>Arthropoda</taxon>
        <taxon>Hexapoda</taxon>
        <taxon>Insecta</taxon>
        <taxon>Pterygota</taxon>
        <taxon>Neoptera</taxon>
        <taxon>Endopterygota</taxon>
        <taxon>Coleoptera</taxon>
        <taxon>Polyphaga</taxon>
        <taxon>Scarabaeiformia</taxon>
        <taxon>Scarabaeidae</taxon>
        <taxon>Dynastinae</taxon>
        <taxon>Oryctes</taxon>
    </lineage>
</organism>
<keyword evidence="8 13" id="KW-0472">Membrane</keyword>
<evidence type="ECO:0000313" key="17">
    <source>
        <dbReference type="Proteomes" id="UP000051574"/>
    </source>
</evidence>
<dbReference type="GO" id="GO:0005886">
    <property type="term" value="C:plasma membrane"/>
    <property type="evidence" value="ECO:0007669"/>
    <property type="project" value="UniProtKB-ARBA"/>
</dbReference>
<comment type="similarity">
    <text evidence="2">Belongs to the glutamate-gated ion channel (TC 1.A.10.1) family.</text>
</comment>
<evidence type="ECO:0000256" key="2">
    <source>
        <dbReference type="ARBA" id="ARBA00008685"/>
    </source>
</evidence>
<evidence type="ECO:0000256" key="13">
    <source>
        <dbReference type="SAM" id="Phobius"/>
    </source>
</evidence>
<evidence type="ECO:0000256" key="3">
    <source>
        <dbReference type="ARBA" id="ARBA00022448"/>
    </source>
</evidence>
<dbReference type="Pfam" id="PF10613">
    <property type="entry name" value="Lig_chan-Glu_bd"/>
    <property type="match status" value="1"/>
</dbReference>
<dbReference type="InterPro" id="IPR001320">
    <property type="entry name" value="Iontro_rcpt_C"/>
</dbReference>
<evidence type="ECO:0000256" key="6">
    <source>
        <dbReference type="ARBA" id="ARBA00023054"/>
    </source>
</evidence>
<feature type="domain" description="Ionotropic glutamate receptor L-glutamate and glycine-binding" evidence="15">
    <location>
        <begin position="140"/>
        <end position="202"/>
    </location>
</feature>
<evidence type="ECO:0000256" key="10">
    <source>
        <dbReference type="ARBA" id="ARBA00023180"/>
    </source>
</evidence>
<accession>A0A0T6AU00</accession>
<keyword evidence="5 13" id="KW-1133">Transmembrane helix</keyword>
<feature type="transmembrane region" description="Helical" evidence="13">
    <location>
        <begin position="258"/>
        <end position="276"/>
    </location>
</feature>
<dbReference type="GO" id="GO:0043226">
    <property type="term" value="C:organelle"/>
    <property type="evidence" value="ECO:0007669"/>
    <property type="project" value="UniProtKB-ARBA"/>
</dbReference>
<dbReference type="Gene3D" id="3.40.190.10">
    <property type="entry name" value="Periplasmic binding protein-like II"/>
    <property type="match status" value="2"/>
</dbReference>
<keyword evidence="11" id="KW-1071">Ligand-gated ion channel</keyword>
<keyword evidence="6" id="KW-0175">Coiled coil</keyword>
<dbReference type="SMART" id="SM00918">
    <property type="entry name" value="Lig_chan-Glu_bd"/>
    <property type="match status" value="1"/>
</dbReference>
<evidence type="ECO:0000256" key="4">
    <source>
        <dbReference type="ARBA" id="ARBA00022692"/>
    </source>
</evidence>
<keyword evidence="4 13" id="KW-0812">Transmembrane</keyword>
<keyword evidence="3" id="KW-0813">Transport</keyword>
<feature type="transmembrane region" description="Helical" evidence="13">
    <location>
        <begin position="330"/>
        <end position="353"/>
    </location>
</feature>
<evidence type="ECO:0000259" key="14">
    <source>
        <dbReference type="SMART" id="SM00079"/>
    </source>
</evidence>
<keyword evidence="9" id="KW-0675">Receptor</keyword>
<evidence type="ECO:0000256" key="12">
    <source>
        <dbReference type="ARBA" id="ARBA00023303"/>
    </source>
</evidence>
<evidence type="ECO:0008006" key="18">
    <source>
        <dbReference type="Google" id="ProtNLM"/>
    </source>
</evidence>
<name>A0A0T6AU00_9SCAR</name>
<dbReference type="GO" id="GO:0015276">
    <property type="term" value="F:ligand-gated monoatomic ion channel activity"/>
    <property type="evidence" value="ECO:0007669"/>
    <property type="project" value="InterPro"/>
</dbReference>
<dbReference type="Proteomes" id="UP000051574">
    <property type="component" value="Unassembled WGS sequence"/>
</dbReference>
<feature type="domain" description="Ionotropic glutamate receptor C-terminal" evidence="14">
    <location>
        <begin position="132"/>
        <end position="509"/>
    </location>
</feature>
<evidence type="ECO:0000259" key="15">
    <source>
        <dbReference type="SMART" id="SM00918"/>
    </source>
</evidence>
<dbReference type="SUPFAM" id="SSF53850">
    <property type="entry name" value="Periplasmic binding protein-like II"/>
    <property type="match status" value="1"/>
</dbReference>
<dbReference type="AlphaFoldDB" id="A0A0T6AU00"/>
<dbReference type="PANTHER" id="PTHR18966">
    <property type="entry name" value="IONOTROPIC GLUTAMATE RECEPTOR"/>
    <property type="match status" value="1"/>
</dbReference>
<dbReference type="InterPro" id="IPR015683">
    <property type="entry name" value="Ionotropic_Glu_rcpt"/>
</dbReference>
<dbReference type="SMART" id="SM00079">
    <property type="entry name" value="PBPe"/>
    <property type="match status" value="1"/>
</dbReference>
<evidence type="ECO:0000256" key="5">
    <source>
        <dbReference type="ARBA" id="ARBA00022989"/>
    </source>
</evidence>